<evidence type="ECO:0000256" key="1">
    <source>
        <dbReference type="SAM" id="Phobius"/>
    </source>
</evidence>
<keyword evidence="1" id="KW-1133">Transmembrane helix</keyword>
<name>A0ABV1WX85_9ACTN</name>
<organism evidence="2 3">
    <name type="scientific">Streptomyces hyaluromycini</name>
    <dbReference type="NCBI Taxonomy" id="1377993"/>
    <lineage>
        <taxon>Bacteria</taxon>
        <taxon>Bacillati</taxon>
        <taxon>Actinomycetota</taxon>
        <taxon>Actinomycetes</taxon>
        <taxon>Kitasatosporales</taxon>
        <taxon>Streptomycetaceae</taxon>
        <taxon>Streptomyces</taxon>
    </lineage>
</organism>
<evidence type="ECO:0000313" key="2">
    <source>
        <dbReference type="EMBL" id="MER7181362.1"/>
    </source>
</evidence>
<evidence type="ECO:0008006" key="4">
    <source>
        <dbReference type="Google" id="ProtNLM"/>
    </source>
</evidence>
<proteinExistence type="predicted"/>
<dbReference type="RefSeq" id="WP_350782132.1">
    <property type="nucleotide sequence ID" value="NZ_JBEPEK010000115.1"/>
</dbReference>
<reference evidence="2 3" key="1">
    <citation type="submission" date="2024-06" db="EMBL/GenBank/DDBJ databases">
        <title>The Natural Products Discovery Center: Release of the First 8490 Sequenced Strains for Exploring Actinobacteria Biosynthetic Diversity.</title>
        <authorList>
            <person name="Kalkreuter E."/>
            <person name="Kautsar S.A."/>
            <person name="Yang D."/>
            <person name="Bader C.D."/>
            <person name="Teijaro C.N."/>
            <person name="Fluegel L."/>
            <person name="Davis C.M."/>
            <person name="Simpson J.R."/>
            <person name="Lauterbach L."/>
            <person name="Steele A.D."/>
            <person name="Gui C."/>
            <person name="Meng S."/>
            <person name="Li G."/>
            <person name="Viehrig K."/>
            <person name="Ye F."/>
            <person name="Su P."/>
            <person name="Kiefer A.F."/>
            <person name="Nichols A."/>
            <person name="Cepeda A.J."/>
            <person name="Yan W."/>
            <person name="Fan B."/>
            <person name="Jiang Y."/>
            <person name="Adhikari A."/>
            <person name="Zheng C.-J."/>
            <person name="Schuster L."/>
            <person name="Cowan T.M."/>
            <person name="Smanski M.J."/>
            <person name="Chevrette M.G."/>
            <person name="De Carvalho L.P.S."/>
            <person name="Shen B."/>
        </authorList>
    </citation>
    <scope>NUCLEOTIDE SEQUENCE [LARGE SCALE GENOMIC DNA]</scope>
    <source>
        <strain evidence="2 3">NPDC000234</strain>
    </source>
</reference>
<dbReference type="EMBL" id="JBEPEK010000115">
    <property type="protein sequence ID" value="MER7181362.1"/>
    <property type="molecule type" value="Genomic_DNA"/>
</dbReference>
<protein>
    <recommendedName>
        <fullName evidence="4">SHOCT domain-containing protein</fullName>
    </recommendedName>
</protein>
<keyword evidence="1" id="KW-0812">Transmembrane</keyword>
<sequence length="76" mass="8485">MTGNGWMTGWMWAWPVFVVAGLLLVGFVVVRPAQGGTHGRAAPRPVGSAARRILDERQARREIDEDEYPLRRSVLP</sequence>
<feature type="transmembrane region" description="Helical" evidence="1">
    <location>
        <begin position="12"/>
        <end position="30"/>
    </location>
</feature>
<comment type="caution">
    <text evidence="2">The sequence shown here is derived from an EMBL/GenBank/DDBJ whole genome shotgun (WGS) entry which is preliminary data.</text>
</comment>
<keyword evidence="1" id="KW-0472">Membrane</keyword>
<keyword evidence="3" id="KW-1185">Reference proteome</keyword>
<evidence type="ECO:0000313" key="3">
    <source>
        <dbReference type="Proteomes" id="UP001474181"/>
    </source>
</evidence>
<dbReference type="Proteomes" id="UP001474181">
    <property type="component" value="Unassembled WGS sequence"/>
</dbReference>
<accession>A0ABV1WX85</accession>
<gene>
    <name evidence="2" type="ORF">ABT404_18090</name>
</gene>